<name>A0AAF0T7T5_SOLVR</name>
<keyword evidence="2" id="KW-1185">Reference proteome</keyword>
<protein>
    <submittedName>
        <fullName evidence="1">Uncharacterized protein</fullName>
    </submittedName>
</protein>
<dbReference type="Proteomes" id="UP001234989">
    <property type="component" value="Chromosome 1"/>
</dbReference>
<gene>
    <name evidence="1" type="ORF">MTR67_004462</name>
</gene>
<evidence type="ECO:0000313" key="1">
    <source>
        <dbReference type="EMBL" id="WMV11077.1"/>
    </source>
</evidence>
<organism evidence="1 2">
    <name type="scientific">Solanum verrucosum</name>
    <dbReference type="NCBI Taxonomy" id="315347"/>
    <lineage>
        <taxon>Eukaryota</taxon>
        <taxon>Viridiplantae</taxon>
        <taxon>Streptophyta</taxon>
        <taxon>Embryophyta</taxon>
        <taxon>Tracheophyta</taxon>
        <taxon>Spermatophyta</taxon>
        <taxon>Magnoliopsida</taxon>
        <taxon>eudicotyledons</taxon>
        <taxon>Gunneridae</taxon>
        <taxon>Pentapetalae</taxon>
        <taxon>asterids</taxon>
        <taxon>lamiids</taxon>
        <taxon>Solanales</taxon>
        <taxon>Solanaceae</taxon>
        <taxon>Solanoideae</taxon>
        <taxon>Solaneae</taxon>
        <taxon>Solanum</taxon>
    </lineage>
</organism>
<reference evidence="1" key="1">
    <citation type="submission" date="2023-08" db="EMBL/GenBank/DDBJ databases">
        <title>A de novo genome assembly of Solanum verrucosum Schlechtendal, a Mexican diploid species geographically isolated from the other diploid A-genome species in potato relatives.</title>
        <authorList>
            <person name="Hosaka K."/>
        </authorList>
    </citation>
    <scope>NUCLEOTIDE SEQUENCE</scope>
    <source>
        <tissue evidence="1">Young leaves</tissue>
    </source>
</reference>
<evidence type="ECO:0000313" key="2">
    <source>
        <dbReference type="Proteomes" id="UP001234989"/>
    </source>
</evidence>
<dbReference type="AlphaFoldDB" id="A0AAF0T7T5"/>
<proteinExistence type="predicted"/>
<dbReference type="EMBL" id="CP133612">
    <property type="protein sequence ID" value="WMV11077.1"/>
    <property type="molecule type" value="Genomic_DNA"/>
</dbReference>
<sequence>MGTVVESANQFWYNIWGYNNCTVKLDTDFLDLQDACTNSNTKKERK</sequence>
<accession>A0AAF0T7T5</accession>